<dbReference type="Pfam" id="PF01593">
    <property type="entry name" value="Amino_oxidase"/>
    <property type="match status" value="1"/>
</dbReference>
<dbReference type="GO" id="GO:0016491">
    <property type="term" value="F:oxidoreductase activity"/>
    <property type="evidence" value="ECO:0007669"/>
    <property type="project" value="InterPro"/>
</dbReference>
<evidence type="ECO:0000259" key="1">
    <source>
        <dbReference type="Pfam" id="PF01593"/>
    </source>
</evidence>
<feature type="domain" description="Amine oxidase" evidence="1">
    <location>
        <begin position="10"/>
        <end position="404"/>
    </location>
</feature>
<dbReference type="InterPro" id="IPR036188">
    <property type="entry name" value="FAD/NAD-bd_sf"/>
</dbReference>
<organism evidence="2 3">
    <name type="scientific">Actinophytocola oryzae</name>
    <dbReference type="NCBI Taxonomy" id="502181"/>
    <lineage>
        <taxon>Bacteria</taxon>
        <taxon>Bacillati</taxon>
        <taxon>Actinomycetota</taxon>
        <taxon>Actinomycetes</taxon>
        <taxon>Pseudonocardiales</taxon>
        <taxon>Pseudonocardiaceae</taxon>
    </lineage>
</organism>
<name>A0A4R7VHR9_9PSEU</name>
<reference evidence="2 3" key="1">
    <citation type="submission" date="2019-03" db="EMBL/GenBank/DDBJ databases">
        <title>Genomic Encyclopedia of Archaeal and Bacterial Type Strains, Phase II (KMG-II): from individual species to whole genera.</title>
        <authorList>
            <person name="Goeker M."/>
        </authorList>
    </citation>
    <scope>NUCLEOTIDE SEQUENCE [LARGE SCALE GENOMIC DNA]</scope>
    <source>
        <strain evidence="2 3">DSM 45499</strain>
    </source>
</reference>
<gene>
    <name evidence="2" type="ORF">CLV71_10865</name>
</gene>
<sequence>MDVVVVGAGLAGLNAACQLREAGLDVTVCEAADVVGGRVRTDVVDGFRLDRGFQVLLPSYPAVRALPGLRTLRLQPFTRGVAAEGTGGRLVLTPPWQRPSGSADVLRFALGRPRDAVAVGMFSARDVAAPADVLRALPRRTTSAGLSDAGVSDRTVEDVFRPFLAGVFLDRDLATSSRVFHLVWRSFLRGGAALPASGMGALPHLLAARLDPGTVRLGTSVSSVTDDGVRLGSGEVVRARAVVVATDGTTAARLLPGVPAPSWHGVTTYYYRLPAPAPETGGTLLVDGTSGLLVNTAVVSNVAPGYAPPGQALVAASVPERLDEDGLETAVREGLARLYDTSTRDWDLLASYAIPEALPAMGPDHPLRRPVRVAAGRYVCGDHRDTSSIQGALVSGRRAAAAVLEDLARSTT</sequence>
<evidence type="ECO:0000313" key="2">
    <source>
        <dbReference type="EMBL" id="TDV48705.1"/>
    </source>
</evidence>
<keyword evidence="3" id="KW-1185">Reference proteome</keyword>
<proteinExistence type="predicted"/>
<dbReference type="PANTHER" id="PTHR42841">
    <property type="entry name" value="AMINE OXIDASE"/>
    <property type="match status" value="1"/>
</dbReference>
<dbReference type="Gene3D" id="3.50.50.60">
    <property type="entry name" value="FAD/NAD(P)-binding domain"/>
    <property type="match status" value="1"/>
</dbReference>
<dbReference type="AlphaFoldDB" id="A0A4R7VHR9"/>
<evidence type="ECO:0000313" key="3">
    <source>
        <dbReference type="Proteomes" id="UP000294927"/>
    </source>
</evidence>
<dbReference type="Proteomes" id="UP000294927">
    <property type="component" value="Unassembled WGS sequence"/>
</dbReference>
<dbReference type="RefSeq" id="WP_341771653.1">
    <property type="nucleotide sequence ID" value="NZ_SOCP01000008.1"/>
</dbReference>
<accession>A0A4R7VHR9</accession>
<dbReference type="SUPFAM" id="SSF51905">
    <property type="entry name" value="FAD/NAD(P)-binding domain"/>
    <property type="match status" value="1"/>
</dbReference>
<protein>
    <submittedName>
        <fullName evidence="2">Phytoene dehydrogenase-like protein</fullName>
    </submittedName>
</protein>
<dbReference type="InterPro" id="IPR002937">
    <property type="entry name" value="Amino_oxidase"/>
</dbReference>
<comment type="caution">
    <text evidence="2">The sequence shown here is derived from an EMBL/GenBank/DDBJ whole genome shotgun (WGS) entry which is preliminary data.</text>
</comment>
<dbReference type="EMBL" id="SOCP01000008">
    <property type="protein sequence ID" value="TDV48705.1"/>
    <property type="molecule type" value="Genomic_DNA"/>
</dbReference>